<dbReference type="EC" id="3.1.1.-" evidence="3"/>
<dbReference type="SUPFAM" id="SSF53474">
    <property type="entry name" value="alpha/beta-Hydrolases"/>
    <property type="match status" value="1"/>
</dbReference>
<feature type="domain" description="Carboxylesterase type B" evidence="4">
    <location>
        <begin position="29"/>
        <end position="463"/>
    </location>
</feature>
<evidence type="ECO:0000256" key="3">
    <source>
        <dbReference type="RuleBase" id="RU361235"/>
    </source>
</evidence>
<accession>A0A563EQ66</accession>
<evidence type="ECO:0000256" key="1">
    <source>
        <dbReference type="ARBA" id="ARBA00005964"/>
    </source>
</evidence>
<reference evidence="5 6" key="1">
    <citation type="submission" date="2019-07" db="EMBL/GenBank/DDBJ databases">
        <title>Lentzea xizangensis sp. nov., isolated from Qinghai-Tibetan Plateau Soils.</title>
        <authorList>
            <person name="Huang J."/>
        </authorList>
    </citation>
    <scope>NUCLEOTIDE SEQUENCE [LARGE SCALE GENOMIC DNA]</scope>
    <source>
        <strain evidence="5 6">FXJ1.1311</strain>
    </source>
</reference>
<dbReference type="EMBL" id="VOBR01000015">
    <property type="protein sequence ID" value="TWP49632.1"/>
    <property type="molecule type" value="Genomic_DNA"/>
</dbReference>
<evidence type="ECO:0000313" key="5">
    <source>
        <dbReference type="EMBL" id="TWP49632.1"/>
    </source>
</evidence>
<dbReference type="InterPro" id="IPR002018">
    <property type="entry name" value="CarbesteraseB"/>
</dbReference>
<dbReference type="InterPro" id="IPR019826">
    <property type="entry name" value="Carboxylesterase_B_AS"/>
</dbReference>
<dbReference type="InterPro" id="IPR050309">
    <property type="entry name" value="Type-B_Carboxylest/Lipase"/>
</dbReference>
<evidence type="ECO:0000313" key="6">
    <source>
        <dbReference type="Proteomes" id="UP000316639"/>
    </source>
</evidence>
<proteinExistence type="inferred from homology"/>
<dbReference type="OrthoDB" id="4308422at2"/>
<dbReference type="InterPro" id="IPR029058">
    <property type="entry name" value="AB_hydrolase_fold"/>
</dbReference>
<keyword evidence="2 3" id="KW-0378">Hydrolase</keyword>
<dbReference type="Gene3D" id="3.40.50.1820">
    <property type="entry name" value="alpha/beta hydrolase"/>
    <property type="match status" value="1"/>
</dbReference>
<comment type="caution">
    <text evidence="5">The sequence shown here is derived from an EMBL/GenBank/DDBJ whole genome shotgun (WGS) entry which is preliminary data.</text>
</comment>
<dbReference type="Pfam" id="PF00135">
    <property type="entry name" value="COesterase"/>
    <property type="match status" value="1"/>
</dbReference>
<comment type="similarity">
    <text evidence="1 3">Belongs to the type-B carboxylesterase/lipase family.</text>
</comment>
<keyword evidence="6" id="KW-1185">Reference proteome</keyword>
<feature type="signal peptide" evidence="3">
    <location>
        <begin position="1"/>
        <end position="24"/>
    </location>
</feature>
<evidence type="ECO:0000256" key="2">
    <source>
        <dbReference type="ARBA" id="ARBA00022801"/>
    </source>
</evidence>
<dbReference type="PANTHER" id="PTHR11559">
    <property type="entry name" value="CARBOXYLESTERASE"/>
    <property type="match status" value="1"/>
</dbReference>
<evidence type="ECO:0000259" key="4">
    <source>
        <dbReference type="Pfam" id="PF00135"/>
    </source>
</evidence>
<gene>
    <name evidence="5" type="ORF">FKR81_24200</name>
</gene>
<keyword evidence="3" id="KW-0732">Signal</keyword>
<dbReference type="Proteomes" id="UP000316639">
    <property type="component" value="Unassembled WGS sequence"/>
</dbReference>
<dbReference type="PROSITE" id="PS00122">
    <property type="entry name" value="CARBOXYLESTERASE_B_1"/>
    <property type="match status" value="1"/>
</dbReference>
<feature type="chain" id="PRO_5022254955" description="Carboxylic ester hydrolase" evidence="3">
    <location>
        <begin position="25"/>
        <end position="495"/>
    </location>
</feature>
<dbReference type="GO" id="GO:0016787">
    <property type="term" value="F:hydrolase activity"/>
    <property type="evidence" value="ECO:0007669"/>
    <property type="project" value="UniProtKB-KW"/>
</dbReference>
<sequence>MRKVSTAVIAALAATLLTVPAAQAGRGDLVRTDKGPVRGTVTATHRTFQAIPYAAPPVGALRWRDPQPAASWSAPRDGTKPGPMCAQTGFLGQPSSSEEDCLYLNVTTPARSGGPRPVMVWIHGGGFTTGSANEYDARKLVSGADAVVVTINYRLGAFGNFGFPGLEGSGGYGLADQQAALRWVQRNARAFGGDPHNVTLFGESAGGLSVCAQLTTPRTAGLFQRAIIQSGACQTTYPEPNGQRFRFWAPSKEIQQVGASAGLGCKDVACLRALPAEKLLPLAETFNRPAYDTRALPGDPIAALRDGRFHRVPVMVGTTHDEHTLFTSLTYPEAMDPATYRSELTTLFGAANATKIAARYPLDNDGDARPELATALTDRSWSCPAAQARTQLDRRTRVHGYEFNDKTIPMLFPGLPPFPYGAYHGSELVPIYGFGVPLTPEQEKLGAYMISAWGRFARTGDPGWRHSGVQSLAAGAIGPVDFVSDHHCGFWSTIL</sequence>
<dbReference type="RefSeq" id="WP_146354646.1">
    <property type="nucleotide sequence ID" value="NZ_VOBR01000015.1"/>
</dbReference>
<protein>
    <recommendedName>
        <fullName evidence="3">Carboxylic ester hydrolase</fullName>
        <ecNumber evidence="3">3.1.1.-</ecNumber>
    </recommendedName>
</protein>
<name>A0A563EQ66_9PSEU</name>
<dbReference type="AlphaFoldDB" id="A0A563EQ66"/>
<organism evidence="5 6">
    <name type="scientific">Lentzea tibetensis</name>
    <dbReference type="NCBI Taxonomy" id="2591470"/>
    <lineage>
        <taxon>Bacteria</taxon>
        <taxon>Bacillati</taxon>
        <taxon>Actinomycetota</taxon>
        <taxon>Actinomycetes</taxon>
        <taxon>Pseudonocardiales</taxon>
        <taxon>Pseudonocardiaceae</taxon>
        <taxon>Lentzea</taxon>
    </lineage>
</organism>